<evidence type="ECO:0000259" key="2">
    <source>
        <dbReference type="Pfam" id="PF12164"/>
    </source>
</evidence>
<proteinExistence type="predicted"/>
<feature type="transmembrane region" description="Helical" evidence="1">
    <location>
        <begin position="95"/>
        <end position="115"/>
    </location>
</feature>
<dbReference type="Pfam" id="PF12164">
    <property type="entry name" value="SporV_AA"/>
    <property type="match status" value="1"/>
</dbReference>
<gene>
    <name evidence="3" type="ORF">WDJ61_11735</name>
</gene>
<evidence type="ECO:0000256" key="1">
    <source>
        <dbReference type="SAM" id="Phobius"/>
    </source>
</evidence>
<dbReference type="RefSeq" id="WP_338749922.1">
    <property type="nucleotide sequence ID" value="NZ_CP147404.1"/>
</dbReference>
<evidence type="ECO:0000313" key="4">
    <source>
        <dbReference type="Proteomes" id="UP001387364"/>
    </source>
</evidence>
<protein>
    <submittedName>
        <fullName evidence="3">Stage V sporulation protein AA</fullName>
    </submittedName>
</protein>
<accession>A0ABZ2N3L6</accession>
<feature type="domain" description="Stage V sporulation protein AA" evidence="2">
    <location>
        <begin position="3"/>
        <end position="87"/>
    </location>
</feature>
<reference evidence="3 4" key="1">
    <citation type="submission" date="2024-02" db="EMBL/GenBank/DDBJ databases">
        <title>Seven novel Bacillus-like species.</title>
        <authorList>
            <person name="Liu G."/>
        </authorList>
    </citation>
    <scope>NUCLEOTIDE SEQUENCE [LARGE SCALE GENOMIC DNA]</scope>
    <source>
        <strain evidence="3 4">FJAT-52991</strain>
    </source>
</reference>
<keyword evidence="1" id="KW-0472">Membrane</keyword>
<feature type="transmembrane region" description="Helical" evidence="1">
    <location>
        <begin position="147"/>
        <end position="165"/>
    </location>
</feature>
<name>A0ABZ2N3L6_9BACI</name>
<keyword evidence="1" id="KW-1133">Transmembrane helix</keyword>
<keyword evidence="4" id="KW-1185">Reference proteome</keyword>
<evidence type="ECO:0000313" key="3">
    <source>
        <dbReference type="EMBL" id="WXB91935.1"/>
    </source>
</evidence>
<dbReference type="Proteomes" id="UP001387364">
    <property type="component" value="Chromosome"/>
</dbReference>
<keyword evidence="1" id="KW-0812">Transmembrane</keyword>
<organism evidence="3 4">
    <name type="scientific">Bacillus kandeliae</name>
    <dbReference type="NCBI Taxonomy" id="3129297"/>
    <lineage>
        <taxon>Bacteria</taxon>
        <taxon>Bacillati</taxon>
        <taxon>Bacillota</taxon>
        <taxon>Bacilli</taxon>
        <taxon>Bacillales</taxon>
        <taxon>Bacillaceae</taxon>
        <taxon>Bacillus</taxon>
    </lineage>
</organism>
<dbReference type="InterPro" id="IPR021997">
    <property type="entry name" value="SporV_AA"/>
</dbReference>
<dbReference type="EMBL" id="CP147404">
    <property type="protein sequence ID" value="WXB91935.1"/>
    <property type="molecule type" value="Genomic_DNA"/>
</dbReference>
<sequence length="207" mass="23997">METSIFIRLTPRIHLDMNAKVKLKDIAQVIAPEQLLPSLLHMDIYQIKPEDQQIVIIEAMTIVKMILHQWPEVDIQFVGPSETIIDTAPPVKKSVFPLFLFVWCLLFTGAALTIMNFHEDVSMQAVHVKLYEIITGKKKEHPLILQIPYSIGLGVGMILFFNHLFKKKFNEEPSPLEVEIFKYQQDLNQYVVLNEYKESRKNSGYRS</sequence>
<dbReference type="InterPro" id="IPR038548">
    <property type="entry name" value="SporV_AA_N_sf"/>
</dbReference>
<dbReference type="Gene3D" id="2.60.480.10">
    <property type="entry name" value="eubacterium ventriosum atcc domain"/>
    <property type="match status" value="1"/>
</dbReference>